<dbReference type="Pfam" id="PF13409">
    <property type="entry name" value="GST_N_2"/>
    <property type="match status" value="1"/>
</dbReference>
<comment type="caution">
    <text evidence="2">The sequence shown here is derived from an EMBL/GenBank/DDBJ whole genome shotgun (WGS) entry which is preliminary data.</text>
</comment>
<reference evidence="2 3" key="1">
    <citation type="submission" date="2018-04" db="EMBL/GenBank/DDBJ databases">
        <title>Genomic Encyclopedia of Archaeal and Bacterial Type Strains, Phase II (KMG-II): from individual species to whole genera.</title>
        <authorList>
            <person name="Goeker M."/>
        </authorList>
    </citation>
    <scope>NUCLEOTIDE SEQUENCE [LARGE SCALE GENOMIC DNA]</scope>
    <source>
        <strain evidence="2 3">DSM 100977</strain>
    </source>
</reference>
<dbReference type="InterPro" id="IPR004045">
    <property type="entry name" value="Glutathione_S-Trfase_N"/>
</dbReference>
<evidence type="ECO:0000259" key="1">
    <source>
        <dbReference type="Pfam" id="PF13409"/>
    </source>
</evidence>
<dbReference type="GO" id="GO:0006559">
    <property type="term" value="P:L-phenylalanine catabolic process"/>
    <property type="evidence" value="ECO:0007669"/>
    <property type="project" value="TreeGrafter"/>
</dbReference>
<gene>
    <name evidence="2" type="ORF">C8N43_3258</name>
</gene>
<dbReference type="EMBL" id="QBKS01000002">
    <property type="protein sequence ID" value="PTX54443.1"/>
    <property type="molecule type" value="Genomic_DNA"/>
</dbReference>
<dbReference type="Proteomes" id="UP000243978">
    <property type="component" value="Unassembled WGS sequence"/>
</dbReference>
<dbReference type="Gene3D" id="1.20.1050.10">
    <property type="match status" value="1"/>
</dbReference>
<dbReference type="GO" id="GO:0004364">
    <property type="term" value="F:glutathione transferase activity"/>
    <property type="evidence" value="ECO:0007669"/>
    <property type="project" value="TreeGrafter"/>
</dbReference>
<dbReference type="Gene3D" id="3.40.30.10">
    <property type="entry name" value="Glutaredoxin"/>
    <property type="match status" value="1"/>
</dbReference>
<dbReference type="SUPFAM" id="SSF52833">
    <property type="entry name" value="Thioredoxin-like"/>
    <property type="match status" value="1"/>
</dbReference>
<dbReference type="AlphaFoldDB" id="A0A2T6BEF6"/>
<dbReference type="InterPro" id="IPR036249">
    <property type="entry name" value="Thioredoxin-like_sf"/>
</dbReference>
<dbReference type="SUPFAM" id="SSF47616">
    <property type="entry name" value="GST C-terminal domain-like"/>
    <property type="match status" value="1"/>
</dbReference>
<evidence type="ECO:0000313" key="2">
    <source>
        <dbReference type="EMBL" id="PTX54443.1"/>
    </source>
</evidence>
<dbReference type="PANTHER" id="PTHR42673">
    <property type="entry name" value="MALEYLACETOACETATE ISOMERASE"/>
    <property type="match status" value="1"/>
</dbReference>
<dbReference type="RefSeq" id="WP_107846774.1">
    <property type="nucleotide sequence ID" value="NZ_QBKS01000002.1"/>
</dbReference>
<dbReference type="GO" id="GO:0016034">
    <property type="term" value="F:maleylacetoacetate isomerase activity"/>
    <property type="evidence" value="ECO:0007669"/>
    <property type="project" value="TreeGrafter"/>
</dbReference>
<dbReference type="OrthoDB" id="9799538at2"/>
<proteinExistence type="predicted"/>
<name>A0A2T6BEF6_9RHOB</name>
<keyword evidence="3" id="KW-1185">Reference proteome</keyword>
<keyword evidence="2" id="KW-0808">Transferase</keyword>
<protein>
    <submittedName>
        <fullName evidence="2">Glutathione S-transferase</fullName>
    </submittedName>
</protein>
<feature type="domain" description="GST N-terminal" evidence="1">
    <location>
        <begin position="12"/>
        <end position="78"/>
    </location>
</feature>
<dbReference type="GO" id="GO:0006749">
    <property type="term" value="P:glutathione metabolic process"/>
    <property type="evidence" value="ECO:0007669"/>
    <property type="project" value="TreeGrafter"/>
</dbReference>
<accession>A0A2T6BEF6</accession>
<dbReference type="PANTHER" id="PTHR42673:SF4">
    <property type="entry name" value="MALEYLACETOACETATE ISOMERASE"/>
    <property type="match status" value="1"/>
</dbReference>
<organism evidence="2 3">
    <name type="scientific">Litoreibacter ponti</name>
    <dbReference type="NCBI Taxonomy" id="1510457"/>
    <lineage>
        <taxon>Bacteria</taxon>
        <taxon>Pseudomonadati</taxon>
        <taxon>Pseudomonadota</taxon>
        <taxon>Alphaproteobacteria</taxon>
        <taxon>Rhodobacterales</taxon>
        <taxon>Roseobacteraceae</taxon>
        <taxon>Litoreibacter</taxon>
    </lineage>
</organism>
<evidence type="ECO:0000313" key="3">
    <source>
        <dbReference type="Proteomes" id="UP000243978"/>
    </source>
</evidence>
<dbReference type="InterPro" id="IPR036282">
    <property type="entry name" value="Glutathione-S-Trfase_C_sf"/>
</dbReference>
<dbReference type="CDD" id="cd03194">
    <property type="entry name" value="GST_C_3"/>
    <property type="match status" value="1"/>
</dbReference>
<sequence>MTYDLLIGDRAYSSWSLRGWLLFAKFGLDVNLSTTRIYGPDFRADLAAFAPARSVPVIRLPEGPVVMDTLAIAETLAERHPDLPFWPRDPAARALARGITAEMHSSFTTLRSTCPMNMRNVWTGITPDEALKADLDRIEMLWSAARAHAPEGPWLFGDYSIADAFYAPVAVRMVGFSLPVSDKARTYCETVISDPTFLQWRRLAMKEEPLTVYDQPYDKAPWPGPE</sequence>